<protein>
    <submittedName>
        <fullName evidence="2">Uncharacterized protein</fullName>
    </submittedName>
</protein>
<feature type="compositionally biased region" description="Basic and acidic residues" evidence="1">
    <location>
        <begin position="108"/>
        <end position="119"/>
    </location>
</feature>
<accession>A0A820E0C6</accession>
<feature type="compositionally biased region" description="Basic residues" evidence="1">
    <location>
        <begin position="50"/>
        <end position="68"/>
    </location>
</feature>
<evidence type="ECO:0000313" key="3">
    <source>
        <dbReference type="Proteomes" id="UP000663836"/>
    </source>
</evidence>
<sequence>MNNTGTNKTMASILKNPSQDAQGHWYELLSPTQVLTGQQQQPQEHGEEKKKKKCRGNRRAQRLRRRLRQQGIDPDKITELVNQRINSQQQQQQQDEAIQNDQIPQSTQHKDKYDNSTVK</sequence>
<comment type="caution">
    <text evidence="2">The sequence shown here is derived from an EMBL/GenBank/DDBJ whole genome shotgun (WGS) entry which is preliminary data.</text>
</comment>
<name>A0A820E0C6_9BILA</name>
<dbReference type="Proteomes" id="UP000663836">
    <property type="component" value="Unassembled WGS sequence"/>
</dbReference>
<gene>
    <name evidence="2" type="ORF">JBS370_LOCUS38227</name>
</gene>
<feature type="region of interest" description="Disordered" evidence="1">
    <location>
        <begin position="1"/>
        <end position="119"/>
    </location>
</feature>
<proteinExistence type="predicted"/>
<feature type="compositionally biased region" description="Polar residues" evidence="1">
    <location>
        <begin position="1"/>
        <end position="21"/>
    </location>
</feature>
<feature type="compositionally biased region" description="Low complexity" evidence="1">
    <location>
        <begin position="82"/>
        <end position="103"/>
    </location>
</feature>
<dbReference type="AlphaFoldDB" id="A0A820E0C6"/>
<evidence type="ECO:0000256" key="1">
    <source>
        <dbReference type="SAM" id="MobiDB-lite"/>
    </source>
</evidence>
<evidence type="ECO:0000313" key="2">
    <source>
        <dbReference type="EMBL" id="CAF4239074.1"/>
    </source>
</evidence>
<feature type="non-terminal residue" evidence="2">
    <location>
        <position position="119"/>
    </location>
</feature>
<reference evidence="2" key="1">
    <citation type="submission" date="2021-02" db="EMBL/GenBank/DDBJ databases">
        <authorList>
            <person name="Nowell W R."/>
        </authorList>
    </citation>
    <scope>NUCLEOTIDE SEQUENCE</scope>
</reference>
<organism evidence="2 3">
    <name type="scientific">Rotaria sordida</name>
    <dbReference type="NCBI Taxonomy" id="392033"/>
    <lineage>
        <taxon>Eukaryota</taxon>
        <taxon>Metazoa</taxon>
        <taxon>Spiralia</taxon>
        <taxon>Gnathifera</taxon>
        <taxon>Rotifera</taxon>
        <taxon>Eurotatoria</taxon>
        <taxon>Bdelloidea</taxon>
        <taxon>Philodinida</taxon>
        <taxon>Philodinidae</taxon>
        <taxon>Rotaria</taxon>
    </lineage>
</organism>
<dbReference type="EMBL" id="CAJOBD010020174">
    <property type="protein sequence ID" value="CAF4239074.1"/>
    <property type="molecule type" value="Genomic_DNA"/>
</dbReference>